<dbReference type="Pfam" id="PF14204">
    <property type="entry name" value="Ribosomal_L18_c"/>
    <property type="match status" value="1"/>
</dbReference>
<sequence length="62" mass="7199">IEGIYKSAHEAIRANPEHTKITRENVPVKKRWNRAKLSLSERKNRVAQKKASFLKTLEEVEA</sequence>
<dbReference type="STRING" id="597456.A0A0L7R573"/>
<dbReference type="Proteomes" id="UP000053825">
    <property type="component" value="Unassembled WGS sequence"/>
</dbReference>
<accession>A0A0L7R573</accession>
<dbReference type="GO" id="GO:0019843">
    <property type="term" value="F:rRNA binding"/>
    <property type="evidence" value="ECO:0007669"/>
    <property type="project" value="UniProtKB-KW"/>
</dbReference>
<keyword evidence="4" id="KW-0687">Ribonucleoprotein</keyword>
<dbReference type="GO" id="GO:0005840">
    <property type="term" value="C:ribosome"/>
    <property type="evidence" value="ECO:0007669"/>
    <property type="project" value="UniProtKB-KW"/>
</dbReference>
<keyword evidence="5" id="KW-1185">Reference proteome</keyword>
<dbReference type="AlphaFoldDB" id="A0A0L7R573"/>
<proteinExistence type="predicted"/>
<keyword evidence="1" id="KW-0699">rRNA-binding</keyword>
<keyword evidence="2" id="KW-0694">RNA-binding</keyword>
<dbReference type="Gene3D" id="3.30.420.100">
    <property type="match status" value="1"/>
</dbReference>
<feature type="non-terminal residue" evidence="4">
    <location>
        <position position="1"/>
    </location>
</feature>
<name>A0A0L7R573_9HYME</name>
<keyword evidence="4" id="KW-0689">Ribosomal protein</keyword>
<evidence type="ECO:0000313" key="5">
    <source>
        <dbReference type="Proteomes" id="UP000053825"/>
    </source>
</evidence>
<reference evidence="4 5" key="1">
    <citation type="submission" date="2015-07" db="EMBL/GenBank/DDBJ databases">
        <title>The genome of Habropoda laboriosa.</title>
        <authorList>
            <person name="Pan H."/>
            <person name="Kapheim K."/>
        </authorList>
    </citation>
    <scope>NUCLEOTIDE SEQUENCE [LARGE SCALE GENOMIC DNA]</scope>
    <source>
        <strain evidence="4">0110345459</strain>
    </source>
</reference>
<dbReference type="InterPro" id="IPR025607">
    <property type="entry name" value="Ribosomal_uL18_C_euk"/>
</dbReference>
<dbReference type="EMBL" id="KQ414654">
    <property type="protein sequence ID" value="KOC65906.1"/>
    <property type="molecule type" value="Genomic_DNA"/>
</dbReference>
<evidence type="ECO:0000256" key="1">
    <source>
        <dbReference type="ARBA" id="ARBA00022730"/>
    </source>
</evidence>
<evidence type="ECO:0000313" key="4">
    <source>
        <dbReference type="EMBL" id="KOC65906.1"/>
    </source>
</evidence>
<gene>
    <name evidence="4" type="ORF">WH47_12705</name>
</gene>
<dbReference type="OrthoDB" id="1618453at2759"/>
<feature type="domain" description="Large ribosomal subunit protein uL18 C-terminal eukaryotes" evidence="3">
    <location>
        <begin position="1"/>
        <end position="54"/>
    </location>
</feature>
<protein>
    <submittedName>
        <fullName evidence="4">60S ribosomal protein L5</fullName>
    </submittedName>
</protein>
<evidence type="ECO:0000259" key="3">
    <source>
        <dbReference type="Pfam" id="PF14204"/>
    </source>
</evidence>
<evidence type="ECO:0000256" key="2">
    <source>
        <dbReference type="ARBA" id="ARBA00022884"/>
    </source>
</evidence>
<organism evidence="4 5">
    <name type="scientific">Habropoda laboriosa</name>
    <dbReference type="NCBI Taxonomy" id="597456"/>
    <lineage>
        <taxon>Eukaryota</taxon>
        <taxon>Metazoa</taxon>
        <taxon>Ecdysozoa</taxon>
        <taxon>Arthropoda</taxon>
        <taxon>Hexapoda</taxon>
        <taxon>Insecta</taxon>
        <taxon>Pterygota</taxon>
        <taxon>Neoptera</taxon>
        <taxon>Endopterygota</taxon>
        <taxon>Hymenoptera</taxon>
        <taxon>Apocrita</taxon>
        <taxon>Aculeata</taxon>
        <taxon>Apoidea</taxon>
        <taxon>Anthophila</taxon>
        <taxon>Apidae</taxon>
        <taxon>Habropoda</taxon>
    </lineage>
</organism>